<feature type="coiled-coil region" evidence="6">
    <location>
        <begin position="228"/>
        <end position="265"/>
    </location>
</feature>
<dbReference type="PANTHER" id="PTHR43385:SF1">
    <property type="entry name" value="RIBOFLAVIN TRANSPORTER RIBJ"/>
    <property type="match status" value="1"/>
</dbReference>
<name>Q22BG0_TETTS</name>
<dbReference type="RefSeq" id="XP_001030307.1">
    <property type="nucleotide sequence ID" value="XM_001030307.1"/>
</dbReference>
<evidence type="ECO:0000256" key="5">
    <source>
        <dbReference type="ARBA" id="ARBA00023136"/>
    </source>
</evidence>
<dbReference type="OrthoDB" id="410267at2759"/>
<organism evidence="8 9">
    <name type="scientific">Tetrahymena thermophila (strain SB210)</name>
    <dbReference type="NCBI Taxonomy" id="312017"/>
    <lineage>
        <taxon>Eukaryota</taxon>
        <taxon>Sar</taxon>
        <taxon>Alveolata</taxon>
        <taxon>Ciliophora</taxon>
        <taxon>Intramacronucleata</taxon>
        <taxon>Oligohymenophorea</taxon>
        <taxon>Hymenostomatida</taxon>
        <taxon>Tetrahymenina</taxon>
        <taxon>Tetrahymenidae</taxon>
        <taxon>Tetrahymena</taxon>
    </lineage>
</organism>
<feature type="transmembrane region" description="Helical" evidence="7">
    <location>
        <begin position="574"/>
        <end position="593"/>
    </location>
</feature>
<comment type="subcellular location">
    <subcellularLocation>
        <location evidence="1">Membrane</location>
        <topology evidence="1">Multi-pass membrane protein</topology>
    </subcellularLocation>
</comment>
<feature type="transmembrane region" description="Helical" evidence="7">
    <location>
        <begin position="110"/>
        <end position="131"/>
    </location>
</feature>
<evidence type="ECO:0000256" key="2">
    <source>
        <dbReference type="ARBA" id="ARBA00022448"/>
    </source>
</evidence>
<dbReference type="GO" id="GO:0016020">
    <property type="term" value="C:membrane"/>
    <property type="evidence" value="ECO:0007669"/>
    <property type="project" value="UniProtKB-SubCell"/>
</dbReference>
<dbReference type="GeneID" id="7830123"/>
<dbReference type="Gene3D" id="1.20.1250.20">
    <property type="entry name" value="MFS general substrate transporter like domains"/>
    <property type="match status" value="2"/>
</dbReference>
<accession>Q22BG0</accession>
<reference evidence="9" key="1">
    <citation type="journal article" date="2006" name="PLoS Biol.">
        <title>Macronuclear genome sequence of the ciliate Tetrahymena thermophila, a model eukaryote.</title>
        <authorList>
            <person name="Eisen J.A."/>
            <person name="Coyne R.S."/>
            <person name="Wu M."/>
            <person name="Wu D."/>
            <person name="Thiagarajan M."/>
            <person name="Wortman J.R."/>
            <person name="Badger J.H."/>
            <person name="Ren Q."/>
            <person name="Amedeo P."/>
            <person name="Jones K.M."/>
            <person name="Tallon L.J."/>
            <person name="Delcher A.L."/>
            <person name="Salzberg S.L."/>
            <person name="Silva J.C."/>
            <person name="Haas B.J."/>
            <person name="Majoros W.H."/>
            <person name="Farzad M."/>
            <person name="Carlton J.M."/>
            <person name="Smith R.K. Jr."/>
            <person name="Garg J."/>
            <person name="Pearlman R.E."/>
            <person name="Karrer K.M."/>
            <person name="Sun L."/>
            <person name="Manning G."/>
            <person name="Elde N.C."/>
            <person name="Turkewitz A.P."/>
            <person name="Asai D.J."/>
            <person name="Wilkes D.E."/>
            <person name="Wang Y."/>
            <person name="Cai H."/>
            <person name="Collins K."/>
            <person name="Stewart B.A."/>
            <person name="Lee S.R."/>
            <person name="Wilamowska K."/>
            <person name="Weinberg Z."/>
            <person name="Ruzzo W.L."/>
            <person name="Wloga D."/>
            <person name="Gaertig J."/>
            <person name="Frankel J."/>
            <person name="Tsao C.-C."/>
            <person name="Gorovsky M.A."/>
            <person name="Keeling P.J."/>
            <person name="Waller R.F."/>
            <person name="Patron N.J."/>
            <person name="Cherry J.M."/>
            <person name="Stover N.A."/>
            <person name="Krieger C.J."/>
            <person name="del Toro C."/>
            <person name="Ryder H.F."/>
            <person name="Williamson S.C."/>
            <person name="Barbeau R.A."/>
            <person name="Hamilton E.P."/>
            <person name="Orias E."/>
        </authorList>
    </citation>
    <scope>NUCLEOTIDE SEQUENCE [LARGE SCALE GENOMIC DNA]</scope>
    <source>
        <strain evidence="9">SB210</strain>
    </source>
</reference>
<dbReference type="EMBL" id="GG662486">
    <property type="protein sequence ID" value="EAR82644.1"/>
    <property type="molecule type" value="Genomic_DNA"/>
</dbReference>
<feature type="transmembrane region" description="Helical" evidence="7">
    <location>
        <begin position="506"/>
        <end position="529"/>
    </location>
</feature>
<feature type="transmembrane region" description="Helical" evidence="7">
    <location>
        <begin position="52"/>
        <end position="73"/>
    </location>
</feature>
<keyword evidence="3 7" id="KW-0812">Transmembrane</keyword>
<feature type="transmembrane region" description="Helical" evidence="7">
    <location>
        <begin position="85"/>
        <end position="104"/>
    </location>
</feature>
<dbReference type="AlphaFoldDB" id="Q22BG0"/>
<dbReference type="InterPro" id="IPR052983">
    <property type="entry name" value="MFS_Riboflavin_Transporter"/>
</dbReference>
<evidence type="ECO:0000256" key="4">
    <source>
        <dbReference type="ARBA" id="ARBA00022989"/>
    </source>
</evidence>
<evidence type="ECO:0000313" key="8">
    <source>
        <dbReference type="EMBL" id="EAR82644.1"/>
    </source>
</evidence>
<gene>
    <name evidence="8" type="ORF">TTHERM_01100520</name>
</gene>
<dbReference type="OMA" id="ANHMANT"/>
<dbReference type="FunCoup" id="Q22BG0">
    <property type="interactions" value="2"/>
</dbReference>
<keyword evidence="4 7" id="KW-1133">Transmembrane helix</keyword>
<keyword evidence="5 7" id="KW-0472">Membrane</keyword>
<evidence type="ECO:0000313" key="9">
    <source>
        <dbReference type="Proteomes" id="UP000009168"/>
    </source>
</evidence>
<dbReference type="Proteomes" id="UP000009168">
    <property type="component" value="Unassembled WGS sequence"/>
</dbReference>
<protein>
    <submittedName>
        <fullName evidence="8">Oxalate/formate antiporter</fullName>
    </submittedName>
</protein>
<feature type="transmembrane region" description="Helical" evidence="7">
    <location>
        <begin position="12"/>
        <end position="32"/>
    </location>
</feature>
<feature type="transmembrane region" description="Helical" evidence="7">
    <location>
        <begin position="541"/>
        <end position="562"/>
    </location>
</feature>
<dbReference type="eggNOG" id="KOG2504">
    <property type="taxonomic scope" value="Eukaryota"/>
</dbReference>
<keyword evidence="6" id="KW-0175">Coiled coil</keyword>
<dbReference type="PANTHER" id="PTHR43385">
    <property type="entry name" value="RIBOFLAVIN TRANSPORTER RIBJ"/>
    <property type="match status" value="1"/>
</dbReference>
<dbReference type="InterPro" id="IPR036259">
    <property type="entry name" value="MFS_trans_sf"/>
</dbReference>
<evidence type="ECO:0000256" key="7">
    <source>
        <dbReference type="SAM" id="Phobius"/>
    </source>
</evidence>
<keyword evidence="2" id="KW-0813">Transport</keyword>
<proteinExistence type="predicted"/>
<keyword evidence="9" id="KW-1185">Reference proteome</keyword>
<feature type="transmembrane region" description="Helical" evidence="7">
    <location>
        <begin position="417"/>
        <end position="434"/>
    </location>
</feature>
<dbReference type="KEGG" id="tet:TTHERM_01100520"/>
<feature type="transmembrane region" description="Helical" evidence="7">
    <location>
        <begin position="143"/>
        <end position="164"/>
    </location>
</feature>
<dbReference type="SUPFAM" id="SSF103473">
    <property type="entry name" value="MFS general substrate transporter"/>
    <property type="match status" value="1"/>
</dbReference>
<dbReference type="HOGENOM" id="CLU_001265_59_6_1"/>
<evidence type="ECO:0000256" key="6">
    <source>
        <dbReference type="SAM" id="Coils"/>
    </source>
</evidence>
<evidence type="ECO:0000256" key="3">
    <source>
        <dbReference type="ARBA" id="ARBA00022692"/>
    </source>
</evidence>
<dbReference type="InParanoid" id="Q22BG0"/>
<evidence type="ECO:0000256" key="1">
    <source>
        <dbReference type="ARBA" id="ARBA00004141"/>
    </source>
</evidence>
<sequence length="631" mass="72061">MKIVISTKFKAVLTLIGGFFLLLTNGSIFLWGQLNVYVTSYFRQKEDAGLDLSIGGALFPVMMASLATGIPFGIKLLKFFGSARVCLLISVVTSSMMVILSSFAQRFYQFIIIYGVIGGFAQGTVYFVPIYMGYLYLPNNKGLVAGINTCGFALNAFFFGLLFFHQVNPQGLPQISNHDGYSYFEGSSIEVARNVPEAIRTLGYIFLSVSVVASQLIMYHPNQIGEEEKRLKRQLDNKEKEIKDLNQLKQKIQEVDSNFKKNNDQIPQETLQTESIQKDQQLLNKHIHLAKLEEELIQQQILRVNHEDQQKEQVYIYPEILDQFTQNQSDSENQIFHHHNLVQFMQQDHPNKDQHKNSFISVVSCKNEQELQLYLQSKEKQVEQNLIELKIKNKLAEEQLNQQGAPSIAICLKQPQFYMSIFLGFLSIGFGLLINGNYKPLAKDYGFTNDSFQSLVGSISGIANGLCRPMWSTLLDKFSFKRVLQVLLTIEIITSLSLQSTHINQVFFILWICIIHMTLGGTLGMWPVFSSQINGVKIGSQLYGFYWYGFTLANLLQFLLVLYTKKSIGFNKIFYIYFAQAFVALCIITFYNFKVNWSKHYISTPKTQQSQTIFETQLQSEPVQQLITLAK</sequence>